<keyword evidence="3" id="KW-1185">Reference proteome</keyword>
<dbReference type="SUPFAM" id="SSF52218">
    <property type="entry name" value="Flavoproteins"/>
    <property type="match status" value="1"/>
</dbReference>
<name>A0A8G2FLJ4_ACIRU</name>
<organism evidence="2 3">
    <name type="scientific">Acidiphilium rubrum</name>
    <dbReference type="NCBI Taxonomy" id="526"/>
    <lineage>
        <taxon>Bacteria</taxon>
        <taxon>Pseudomonadati</taxon>
        <taxon>Pseudomonadota</taxon>
        <taxon>Alphaproteobacteria</taxon>
        <taxon>Acetobacterales</taxon>
        <taxon>Acidocellaceae</taxon>
        <taxon>Acidiphilium</taxon>
    </lineage>
</organism>
<dbReference type="GO" id="GO:0010181">
    <property type="term" value="F:FMN binding"/>
    <property type="evidence" value="ECO:0007669"/>
    <property type="project" value="TreeGrafter"/>
</dbReference>
<dbReference type="InterPro" id="IPR005025">
    <property type="entry name" value="FMN_Rdtase-like_dom"/>
</dbReference>
<proteinExistence type="predicted"/>
<feature type="domain" description="NADPH-dependent FMN reductase-like" evidence="1">
    <location>
        <begin position="5"/>
        <end position="149"/>
    </location>
</feature>
<dbReference type="GO" id="GO:0016491">
    <property type="term" value="F:oxidoreductase activity"/>
    <property type="evidence" value="ECO:0007669"/>
    <property type="project" value="InterPro"/>
</dbReference>
<protein>
    <submittedName>
        <fullName evidence="2">Chromate reductase</fullName>
    </submittedName>
</protein>
<sequence>MAAFNILGLCGSLRQGSLNMAALRAAADLVPEGVAIEIAAIGDIPLYNDDIRAIGTPAPVLTLAGQIAAADAVLIATPEYNYSIPGVLKNTIDWLSRCDPQPFRGKPVAIMGASPGMIGTARAQYDLRKVFVFLDAHVLNKPEIMIGGAGQKFDGTGVLTDATTRQFIAQQIIALRDWALRLRP</sequence>
<reference evidence="2 3" key="1">
    <citation type="submission" date="2017-01" db="EMBL/GenBank/DDBJ databases">
        <authorList>
            <person name="Varghese N."/>
            <person name="Submissions S."/>
        </authorList>
    </citation>
    <scope>NUCLEOTIDE SEQUENCE [LARGE SCALE GENOMIC DNA]</scope>
    <source>
        <strain evidence="2 3">ATCC 35905</strain>
    </source>
</reference>
<dbReference type="Proteomes" id="UP000186308">
    <property type="component" value="Unassembled WGS sequence"/>
</dbReference>
<dbReference type="Gene3D" id="3.40.50.360">
    <property type="match status" value="1"/>
</dbReference>
<dbReference type="PANTHER" id="PTHR30543:SF21">
    <property type="entry name" value="NAD(P)H-DEPENDENT FMN REDUCTASE LOT6"/>
    <property type="match status" value="1"/>
</dbReference>
<gene>
    <name evidence="2" type="ORF">SAMN05421828_11581</name>
</gene>
<dbReference type="InterPro" id="IPR050712">
    <property type="entry name" value="NAD(P)H-dep_reductase"/>
</dbReference>
<accession>A0A8G2FLJ4</accession>
<dbReference type="OrthoDB" id="9812295at2"/>
<dbReference type="AlphaFoldDB" id="A0A8G2FLJ4"/>
<dbReference type="EMBL" id="FTNE01000015">
    <property type="protein sequence ID" value="SIR10343.1"/>
    <property type="molecule type" value="Genomic_DNA"/>
</dbReference>
<dbReference type="Pfam" id="PF03358">
    <property type="entry name" value="FMN_red"/>
    <property type="match status" value="1"/>
</dbReference>
<evidence type="ECO:0000259" key="1">
    <source>
        <dbReference type="Pfam" id="PF03358"/>
    </source>
</evidence>
<dbReference type="InterPro" id="IPR029039">
    <property type="entry name" value="Flavoprotein-like_sf"/>
</dbReference>
<evidence type="ECO:0000313" key="3">
    <source>
        <dbReference type="Proteomes" id="UP000186308"/>
    </source>
</evidence>
<comment type="caution">
    <text evidence="2">The sequence shown here is derived from an EMBL/GenBank/DDBJ whole genome shotgun (WGS) entry which is preliminary data.</text>
</comment>
<dbReference type="GO" id="GO:0005829">
    <property type="term" value="C:cytosol"/>
    <property type="evidence" value="ECO:0007669"/>
    <property type="project" value="TreeGrafter"/>
</dbReference>
<dbReference type="PANTHER" id="PTHR30543">
    <property type="entry name" value="CHROMATE REDUCTASE"/>
    <property type="match status" value="1"/>
</dbReference>
<evidence type="ECO:0000313" key="2">
    <source>
        <dbReference type="EMBL" id="SIR10343.1"/>
    </source>
</evidence>
<dbReference type="RefSeq" id="WP_029311701.1">
    <property type="nucleotide sequence ID" value="NZ_FTNE01000015.1"/>
</dbReference>